<feature type="chain" id="PRO_5027996855" description="Alanine--tRNA ligase" evidence="17">
    <location>
        <begin position="17"/>
        <end position="1017"/>
    </location>
</feature>
<keyword evidence="3 15" id="KW-0820">tRNA-binding</keyword>
<dbReference type="InterPro" id="IPR045864">
    <property type="entry name" value="aa-tRNA-synth_II/BPL/LPL"/>
</dbReference>
<dbReference type="InterPro" id="IPR018162">
    <property type="entry name" value="Ala-tRNA-ligase_IIc_anticod-bd"/>
</dbReference>
<dbReference type="PANTHER" id="PTHR11777:SF9">
    <property type="entry name" value="ALANINE--TRNA LIGASE, CYTOPLASMIC"/>
    <property type="match status" value="1"/>
</dbReference>
<gene>
    <name evidence="20" type="primary">LOC111294155</name>
</gene>
<dbReference type="GO" id="GO:0004813">
    <property type="term" value="F:alanine-tRNA ligase activity"/>
    <property type="evidence" value="ECO:0007669"/>
    <property type="project" value="UniProtKB-UniRule"/>
</dbReference>
<comment type="catalytic activity">
    <reaction evidence="13 15">
        <text>tRNA(Ala) + L-alanine + ATP = L-alanyl-tRNA(Ala) + AMP + diphosphate</text>
        <dbReference type="Rhea" id="RHEA:12540"/>
        <dbReference type="Rhea" id="RHEA-COMP:9657"/>
        <dbReference type="Rhea" id="RHEA-COMP:9923"/>
        <dbReference type="ChEBI" id="CHEBI:30616"/>
        <dbReference type="ChEBI" id="CHEBI:33019"/>
        <dbReference type="ChEBI" id="CHEBI:57972"/>
        <dbReference type="ChEBI" id="CHEBI:78442"/>
        <dbReference type="ChEBI" id="CHEBI:78497"/>
        <dbReference type="ChEBI" id="CHEBI:456215"/>
        <dbReference type="EC" id="6.1.1.7"/>
    </reaction>
</comment>
<dbReference type="Gene3D" id="2.40.30.130">
    <property type="match status" value="1"/>
</dbReference>
<feature type="binding site" evidence="15">
    <location>
        <position position="656"/>
    </location>
    <ligand>
        <name>Zn(2+)</name>
        <dbReference type="ChEBI" id="CHEBI:29105"/>
    </ligand>
</feature>
<reference evidence="20" key="1">
    <citation type="submission" date="2025-08" db="UniProtKB">
        <authorList>
            <consortium name="RefSeq"/>
        </authorList>
    </citation>
    <scope>IDENTIFICATION</scope>
    <source>
        <tissue evidence="20">Fruit stalk</tissue>
    </source>
</reference>
<accession>A0A6P5YSA2</accession>
<dbReference type="GeneID" id="111294155"/>
<dbReference type="GO" id="GO:0008270">
    <property type="term" value="F:zinc ion binding"/>
    <property type="evidence" value="ECO:0007669"/>
    <property type="project" value="UniProtKB-UniRule"/>
</dbReference>
<dbReference type="GO" id="GO:0009507">
    <property type="term" value="C:chloroplast"/>
    <property type="evidence" value="ECO:0007669"/>
    <property type="project" value="TreeGrafter"/>
</dbReference>
<evidence type="ECO:0000256" key="11">
    <source>
        <dbReference type="ARBA" id="ARBA00023128"/>
    </source>
</evidence>
<keyword evidence="12 15" id="KW-0030">Aminoacyl-tRNA synthetase</keyword>
<dbReference type="GO" id="GO:0005739">
    <property type="term" value="C:mitochondrion"/>
    <property type="evidence" value="ECO:0007669"/>
    <property type="project" value="UniProtKB-SubCell"/>
</dbReference>
<dbReference type="AlphaFoldDB" id="A0A6P5YSA2"/>
<dbReference type="PROSITE" id="PS50860">
    <property type="entry name" value="AA_TRNA_LIGASE_II_ALA"/>
    <property type="match status" value="1"/>
</dbReference>
<organism evidence="19 20">
    <name type="scientific">Durio zibethinus</name>
    <name type="common">Durian</name>
    <dbReference type="NCBI Taxonomy" id="66656"/>
    <lineage>
        <taxon>Eukaryota</taxon>
        <taxon>Viridiplantae</taxon>
        <taxon>Streptophyta</taxon>
        <taxon>Embryophyta</taxon>
        <taxon>Tracheophyta</taxon>
        <taxon>Spermatophyta</taxon>
        <taxon>Magnoliopsida</taxon>
        <taxon>eudicotyledons</taxon>
        <taxon>Gunneridae</taxon>
        <taxon>Pentapetalae</taxon>
        <taxon>rosids</taxon>
        <taxon>malvids</taxon>
        <taxon>Malvales</taxon>
        <taxon>Malvaceae</taxon>
        <taxon>Helicteroideae</taxon>
        <taxon>Durio</taxon>
    </lineage>
</organism>
<dbReference type="GO" id="GO:0005524">
    <property type="term" value="F:ATP binding"/>
    <property type="evidence" value="ECO:0007669"/>
    <property type="project" value="UniProtKB-UniRule"/>
</dbReference>
<dbReference type="InterPro" id="IPR050058">
    <property type="entry name" value="Ala-tRNA_ligase"/>
</dbReference>
<dbReference type="InterPro" id="IPR009000">
    <property type="entry name" value="Transl_B-barrel_sf"/>
</dbReference>
<evidence type="ECO:0000256" key="1">
    <source>
        <dbReference type="ARBA" id="ARBA00008429"/>
    </source>
</evidence>
<keyword evidence="2 15" id="KW-0963">Cytoplasm</keyword>
<keyword evidence="19" id="KW-1185">Reference proteome</keyword>
<dbReference type="GO" id="GO:0002161">
    <property type="term" value="F:aminoacyl-tRNA deacylase activity"/>
    <property type="evidence" value="ECO:0007669"/>
    <property type="project" value="TreeGrafter"/>
</dbReference>
<evidence type="ECO:0000256" key="14">
    <source>
        <dbReference type="ARBA" id="ARBA00055137"/>
    </source>
</evidence>
<dbReference type="NCBIfam" id="TIGR00344">
    <property type="entry name" value="alaS"/>
    <property type="match status" value="1"/>
</dbReference>
<feature type="binding site" evidence="15">
    <location>
        <position position="779"/>
    </location>
    <ligand>
        <name>Zn(2+)</name>
        <dbReference type="ChEBI" id="CHEBI:29105"/>
    </ligand>
</feature>
<dbReference type="Gene3D" id="3.30.930.10">
    <property type="entry name" value="Bira Bifunctional Protein, Domain 2"/>
    <property type="match status" value="1"/>
</dbReference>
<dbReference type="Proteomes" id="UP000515121">
    <property type="component" value="Unplaced"/>
</dbReference>
<dbReference type="PANTHER" id="PTHR11777">
    <property type="entry name" value="ALANYL-TRNA SYNTHETASE"/>
    <property type="match status" value="1"/>
</dbReference>
<dbReference type="SUPFAM" id="SSF50447">
    <property type="entry name" value="Translation proteins"/>
    <property type="match status" value="1"/>
</dbReference>
<evidence type="ECO:0000256" key="5">
    <source>
        <dbReference type="ARBA" id="ARBA00022723"/>
    </source>
</evidence>
<dbReference type="RefSeq" id="XP_022743085.1">
    <property type="nucleotide sequence ID" value="XM_022887350.1"/>
</dbReference>
<dbReference type="GO" id="GO:0000049">
    <property type="term" value="F:tRNA binding"/>
    <property type="evidence" value="ECO:0007669"/>
    <property type="project" value="UniProtKB-KW"/>
</dbReference>
<feature type="binding site" evidence="15">
    <location>
        <position position="660"/>
    </location>
    <ligand>
        <name>Zn(2+)</name>
        <dbReference type="ChEBI" id="CHEBI:29105"/>
    </ligand>
</feature>
<dbReference type="Pfam" id="PF07973">
    <property type="entry name" value="tRNA_SAD"/>
    <property type="match status" value="1"/>
</dbReference>
<keyword evidence="7 15" id="KW-0862">Zinc</keyword>
<keyword evidence="6 15" id="KW-0547">Nucleotide-binding</keyword>
<keyword evidence="4 15" id="KW-0436">Ligase</keyword>
<dbReference type="FunFam" id="3.10.310.40:FF:000003">
    <property type="entry name" value="Alanine--tRNA ligase"/>
    <property type="match status" value="1"/>
</dbReference>
<keyword evidence="16" id="KW-0175">Coiled coil</keyword>
<dbReference type="InterPro" id="IPR003156">
    <property type="entry name" value="DHHA1_dom"/>
</dbReference>
<protein>
    <recommendedName>
        <fullName evidence="15">Alanine--tRNA ligase</fullName>
        <ecNumber evidence="15">6.1.1.7</ecNumber>
    </recommendedName>
    <alternativeName>
        <fullName evidence="15">Alanyl-tRNA synthetase</fullName>
        <shortName evidence="15">AlaRS</shortName>
    </alternativeName>
</protein>
<name>A0A6P5YSA2_DURZI</name>
<keyword evidence="9 15" id="KW-0694">RNA-binding</keyword>
<keyword evidence="11 15" id="KW-0496">Mitochondrion</keyword>
<dbReference type="Pfam" id="PF01411">
    <property type="entry name" value="tRNA-synt_2c"/>
    <property type="match status" value="1"/>
</dbReference>
<evidence type="ECO:0000256" key="6">
    <source>
        <dbReference type="ARBA" id="ARBA00022741"/>
    </source>
</evidence>
<evidence type="ECO:0000256" key="15">
    <source>
        <dbReference type="HAMAP-Rule" id="MF_03133"/>
    </source>
</evidence>
<keyword evidence="10 15" id="KW-0648">Protein biosynthesis</keyword>
<dbReference type="InterPro" id="IPR002318">
    <property type="entry name" value="Ala-tRNA-lgiase_IIc"/>
</dbReference>
<keyword evidence="5 15" id="KW-0479">Metal-binding</keyword>
<proteinExistence type="inferred from homology"/>
<dbReference type="OrthoDB" id="957636at2759"/>
<sequence length="1017" mass="111900">MKATLLCNNNILGLLAYPCLVAAPSLRRASRVLSTAYLSTITSNHPLYSFLSVAKSATMPGVDPPQMEWPANKVRDTFIKFFEAKNHVDWKSSPVVPHNDPTLLFANAGMNQFKPIFLGSVDPNTAMSKLSRACNTQKCIRAGGKHNDLDDVGKDTYHHTFFEMLGNWSFGDYFKKDAIEWAWELLTKVYSLPTDRIYATYFGGDEKADLPPDNEARDLWLQFLPPRHVLPFGCKDNFWEMGDTGPCGPCTEIHFDRVGNRDAASLVNNDDPTCIEIWNLVFIQFNRESDGSLKPLPAKHVDTGMGFERLTSVLQNKMSNYDTDVFLPIFDVIQQVTGARPYSGKVGPDDIDKVDMAYRVVADHIRTLSFAIADGASPGNEGREYVLRRILRRAVRYGSEVLKAPEGFFSTLVRIVVEVMGDVFPELKQHEARIRDIIAAEEASFGKTLVKGIEKFKKAAQDIHGRILSGQDAFILWDTYGFPLDLTQLMAEERGLIVDVEGFNNAMDEAREKSRSARNKQAGGAIVMDADATSELHRKGVSPTDDSFKFIWFQDHESVIKAIYTGSEFVVSACPDNDVGIVLESTSFYAEQGGQIFDTGSLDGSFGSFQVCNVQIFGGFVLHIGSLCGVTGKVAVGDQVTCKVDYDRRKLIAPNHTCTHMLNFALREVLGNHVDQKGSIVLPEKLRFDFSHDPNRDGIINADHLRKIESIVNEQIKAELDVYSKEATLAEAKRINGLRAVFGEVYPDPVRVVAIGQKVEDLLADPENNEWSSISAELCGGTHVTNTREAKAFALLSEEGIAKGVRRITAVTTESALKAMELGDLLLQEVNDASKMEVSLLEKKVASLKTSVDSASIPAAKKADIRGKIVQLQNELKKAQKKIAEQNMEKAVTIATEMAEVAASEGKTFCVSRIDVGLDAAALREAVSKVIQQKGIPVMVFSIDETINKAIVYAGVPLKSEQSKLLEVSEWLTNALGPLKGRCGRGKGGLATGQGTDASHVKEAMDLATSFASMKLR</sequence>
<comment type="function">
    <text evidence="14 15">Catalyzes the attachment of alanine to tRNA(Ala) in a two-step reaction: alanine is first activated by ATP to form Ala-AMP and then transferred to the acceptor end of tRNA(Ala). Also edits incorrectly charged tRNA(Ala) via its editing domain.</text>
</comment>
<dbReference type="SUPFAM" id="SSF55186">
    <property type="entry name" value="ThrRS/AlaRS common domain"/>
    <property type="match status" value="1"/>
</dbReference>
<dbReference type="GO" id="GO:0070143">
    <property type="term" value="P:mitochondrial alanyl-tRNA aminoacylation"/>
    <property type="evidence" value="ECO:0007669"/>
    <property type="project" value="UniProtKB-UniRule"/>
</dbReference>
<dbReference type="Gene3D" id="3.30.980.10">
    <property type="entry name" value="Threonyl-trna Synthetase, Chain A, domain 2"/>
    <property type="match status" value="1"/>
</dbReference>
<evidence type="ECO:0000256" key="13">
    <source>
        <dbReference type="ARBA" id="ARBA00048300"/>
    </source>
</evidence>
<evidence type="ECO:0000256" key="4">
    <source>
        <dbReference type="ARBA" id="ARBA00022598"/>
    </source>
</evidence>
<comment type="domain">
    <text evidence="15">Consists of three domains; the N-terminal catalytic domain, the editing domain and the C-terminal C-Ala domain. The editing domain removes incorrectly charged amino acids, while the C-Ala domain, along with tRNA(Ala), serves as a bridge to cooperatively bring together the editing and aminoacylation centers thus stimulating deacylation of misacylated tRNAs.</text>
</comment>
<evidence type="ECO:0000256" key="12">
    <source>
        <dbReference type="ARBA" id="ARBA00023146"/>
    </source>
</evidence>
<dbReference type="SMART" id="SM00863">
    <property type="entry name" value="tRNA_SAD"/>
    <property type="match status" value="1"/>
</dbReference>
<evidence type="ECO:0000256" key="2">
    <source>
        <dbReference type="ARBA" id="ARBA00022490"/>
    </source>
</evidence>
<feature type="domain" description="Alanyl-transfer RNA synthetases family profile" evidence="18">
    <location>
        <begin position="69"/>
        <end position="822"/>
    </location>
</feature>
<dbReference type="KEGG" id="dzi:111294155"/>
<feature type="signal peptide" evidence="17">
    <location>
        <begin position="1"/>
        <end position="16"/>
    </location>
</feature>
<dbReference type="InterPro" id="IPR012947">
    <property type="entry name" value="tRNA_SAD"/>
</dbReference>
<comment type="similarity">
    <text evidence="1">Belongs to the class-II aminoacyl-tRNA synthetase family. Alax-L subfamily.</text>
</comment>
<evidence type="ECO:0000313" key="20">
    <source>
        <dbReference type="RefSeq" id="XP_022743085.1"/>
    </source>
</evidence>
<dbReference type="FunFam" id="3.30.980.10:FF:000004">
    <property type="entry name" value="Alanine--tRNA ligase, cytoplasmic"/>
    <property type="match status" value="1"/>
</dbReference>
<dbReference type="HAMAP" id="MF_00036_B">
    <property type="entry name" value="Ala_tRNA_synth_B"/>
    <property type="match status" value="1"/>
</dbReference>
<comment type="subcellular location">
    <subcellularLocation>
        <location evidence="15">Mitochondrion</location>
    </subcellularLocation>
    <subcellularLocation>
        <location evidence="15">Cytoplasm</location>
    </subcellularLocation>
</comment>
<evidence type="ECO:0000256" key="17">
    <source>
        <dbReference type="SAM" id="SignalP"/>
    </source>
</evidence>
<dbReference type="CDD" id="cd00673">
    <property type="entry name" value="AlaRS_core"/>
    <property type="match status" value="1"/>
</dbReference>
<feature type="coiled-coil region" evidence="16">
    <location>
        <begin position="862"/>
        <end position="889"/>
    </location>
</feature>
<evidence type="ECO:0000256" key="7">
    <source>
        <dbReference type="ARBA" id="ARBA00022833"/>
    </source>
</evidence>
<evidence type="ECO:0000256" key="8">
    <source>
        <dbReference type="ARBA" id="ARBA00022840"/>
    </source>
</evidence>
<dbReference type="InterPro" id="IPR018165">
    <property type="entry name" value="Ala-tRNA-synth_IIc_core"/>
</dbReference>
<dbReference type="SUPFAM" id="SSF101353">
    <property type="entry name" value="Putative anticodon-binding domain of alanyl-tRNA synthetase (AlaRS)"/>
    <property type="match status" value="1"/>
</dbReference>
<evidence type="ECO:0000256" key="16">
    <source>
        <dbReference type="SAM" id="Coils"/>
    </source>
</evidence>
<dbReference type="EC" id="6.1.1.7" evidence="15"/>
<comment type="cofactor">
    <cofactor evidence="15">
        <name>Zn(2+)</name>
        <dbReference type="ChEBI" id="CHEBI:29105"/>
    </cofactor>
    <text evidence="15">Binds 1 zinc ion per subunit.</text>
</comment>
<dbReference type="FunFam" id="2.40.30.130:FF:000004">
    <property type="entry name" value="Alanine--tRNA ligase"/>
    <property type="match status" value="1"/>
</dbReference>
<dbReference type="Pfam" id="PF02272">
    <property type="entry name" value="DHHA1"/>
    <property type="match status" value="1"/>
</dbReference>
<evidence type="ECO:0000256" key="10">
    <source>
        <dbReference type="ARBA" id="ARBA00022917"/>
    </source>
</evidence>
<dbReference type="InterPro" id="IPR018164">
    <property type="entry name" value="Ala-tRNA-synth_IIc_N"/>
</dbReference>
<dbReference type="PRINTS" id="PR00980">
    <property type="entry name" value="TRNASYNTHALA"/>
</dbReference>
<dbReference type="SUPFAM" id="SSF55681">
    <property type="entry name" value="Class II aaRS and biotin synthetases"/>
    <property type="match status" value="1"/>
</dbReference>
<dbReference type="Gene3D" id="3.10.310.40">
    <property type="match status" value="1"/>
</dbReference>
<evidence type="ECO:0000259" key="18">
    <source>
        <dbReference type="PROSITE" id="PS50860"/>
    </source>
</evidence>
<keyword evidence="8 15" id="KW-0067">ATP-binding</keyword>
<comment type="subunit">
    <text evidence="15">Monomer.</text>
</comment>
<feature type="binding site" evidence="15">
    <location>
        <position position="783"/>
    </location>
    <ligand>
        <name>Zn(2+)</name>
        <dbReference type="ChEBI" id="CHEBI:29105"/>
    </ligand>
</feature>
<evidence type="ECO:0000256" key="3">
    <source>
        <dbReference type="ARBA" id="ARBA00022555"/>
    </source>
</evidence>
<keyword evidence="17" id="KW-0732">Signal</keyword>
<evidence type="ECO:0000313" key="19">
    <source>
        <dbReference type="Proteomes" id="UP000515121"/>
    </source>
</evidence>
<dbReference type="FunFam" id="3.30.930.10:FF:000011">
    <property type="entry name" value="Alanine--tRNA ligase, cytoplasmic"/>
    <property type="match status" value="1"/>
</dbReference>
<evidence type="ECO:0000256" key="9">
    <source>
        <dbReference type="ARBA" id="ARBA00022884"/>
    </source>
</evidence>
<dbReference type="InterPro" id="IPR018163">
    <property type="entry name" value="Thr/Ala-tRNA-synth_IIc_edit"/>
</dbReference>
<dbReference type="InterPro" id="IPR023033">
    <property type="entry name" value="Ala_tRNA_ligase_euk/bac"/>
</dbReference>